<dbReference type="RefSeq" id="WP_345251333.1">
    <property type="nucleotide sequence ID" value="NZ_BAABFO010000021.1"/>
</dbReference>
<dbReference type="PANTHER" id="PTHR42870">
    <property type="entry name" value="ACETYL-COA C-ACETYLTRANSFERASE"/>
    <property type="match status" value="1"/>
</dbReference>
<name>A0ABP8HGF5_9BURK</name>
<proteinExistence type="predicted"/>
<dbReference type="InterPro" id="IPR055140">
    <property type="entry name" value="Thiolase_C_2"/>
</dbReference>
<dbReference type="Gene3D" id="3.40.47.10">
    <property type="match status" value="1"/>
</dbReference>
<comment type="caution">
    <text evidence="2">The sequence shown here is derived from an EMBL/GenBank/DDBJ whole genome shotgun (WGS) entry which is preliminary data.</text>
</comment>
<dbReference type="SUPFAM" id="SSF53901">
    <property type="entry name" value="Thiolase-like"/>
    <property type="match status" value="2"/>
</dbReference>
<evidence type="ECO:0000313" key="2">
    <source>
        <dbReference type="EMBL" id="GAA4339013.1"/>
    </source>
</evidence>
<sequence length="391" mass="41149">MTRPLAHILGVAQVPMRTRLPDYTYADLLSHVAFKAIADAGVEARDVDGLILAMSPTTPLGLDEPQYWGIEGLPGAQNFLGRVHVLAASGLTAFRLASGYVASGRKKRVLIVAADLADEVPSLTGALGQLHDPFTDKQVVRNAIVSAATQMAVYMARHELDEAVMAGVIVKNRGNGVLNEYAQLRQAITIDDVLESPVLAWPIKRMDSSPRSSGAAAILIGDENIQPARRPVAATGFGSYAGGRFVGSRMVPENSAYFDASDLAEAARRAYAMAGVTDPAQQIGLAEVYASFGILELLSIEALRLNKGGNAAELIRDGHFHRDSALAVNPSGGASCGSPISSTGLIRVIESVLQLRGEAGARQVRVTTPYAAVSAIAGAFQTHEVGVLQAS</sequence>
<organism evidence="2 3">
    <name type="scientific">Pigmentiphaga soli</name>
    <dbReference type="NCBI Taxonomy" id="1007095"/>
    <lineage>
        <taxon>Bacteria</taxon>
        <taxon>Pseudomonadati</taxon>
        <taxon>Pseudomonadota</taxon>
        <taxon>Betaproteobacteria</taxon>
        <taxon>Burkholderiales</taxon>
        <taxon>Alcaligenaceae</taxon>
        <taxon>Pigmentiphaga</taxon>
    </lineage>
</organism>
<feature type="domain" description="Thiolase C-terminal" evidence="1">
    <location>
        <begin position="261"/>
        <end position="389"/>
    </location>
</feature>
<dbReference type="InterPro" id="IPR002155">
    <property type="entry name" value="Thiolase"/>
</dbReference>
<evidence type="ECO:0000313" key="3">
    <source>
        <dbReference type="Proteomes" id="UP001501671"/>
    </source>
</evidence>
<dbReference type="Pfam" id="PF22691">
    <property type="entry name" value="Thiolase_C_1"/>
    <property type="match status" value="1"/>
</dbReference>
<protein>
    <submittedName>
        <fullName evidence="2">Thiolase domain-containing protein</fullName>
    </submittedName>
</protein>
<gene>
    <name evidence="2" type="ORF">GCM10023144_36710</name>
</gene>
<dbReference type="EMBL" id="BAABFO010000021">
    <property type="protein sequence ID" value="GAA4339013.1"/>
    <property type="molecule type" value="Genomic_DNA"/>
</dbReference>
<dbReference type="Proteomes" id="UP001501671">
    <property type="component" value="Unassembled WGS sequence"/>
</dbReference>
<reference evidence="3" key="1">
    <citation type="journal article" date="2019" name="Int. J. Syst. Evol. Microbiol.">
        <title>The Global Catalogue of Microorganisms (GCM) 10K type strain sequencing project: providing services to taxonomists for standard genome sequencing and annotation.</title>
        <authorList>
            <consortium name="The Broad Institute Genomics Platform"/>
            <consortium name="The Broad Institute Genome Sequencing Center for Infectious Disease"/>
            <person name="Wu L."/>
            <person name="Ma J."/>
        </authorList>
    </citation>
    <scope>NUCLEOTIDE SEQUENCE [LARGE SCALE GENOMIC DNA]</scope>
    <source>
        <strain evidence="3">JCM 17666</strain>
    </source>
</reference>
<dbReference type="PIRSF" id="PIRSF000429">
    <property type="entry name" value="Ac-CoA_Ac_transf"/>
    <property type="match status" value="1"/>
</dbReference>
<dbReference type="CDD" id="cd00829">
    <property type="entry name" value="SCP-x_thiolase"/>
    <property type="match status" value="1"/>
</dbReference>
<dbReference type="InterPro" id="IPR016039">
    <property type="entry name" value="Thiolase-like"/>
</dbReference>
<keyword evidence="3" id="KW-1185">Reference proteome</keyword>
<evidence type="ECO:0000259" key="1">
    <source>
        <dbReference type="Pfam" id="PF22691"/>
    </source>
</evidence>
<accession>A0ABP8HGF5</accession>
<dbReference type="PANTHER" id="PTHR42870:SF1">
    <property type="entry name" value="NON-SPECIFIC LIPID-TRANSFER PROTEIN-LIKE 2"/>
    <property type="match status" value="1"/>
</dbReference>